<organism evidence="11 12">
    <name type="scientific">Koleobacter methoxysyntrophicus</name>
    <dbReference type="NCBI Taxonomy" id="2751313"/>
    <lineage>
        <taxon>Bacteria</taxon>
        <taxon>Bacillati</taxon>
        <taxon>Bacillota</taxon>
        <taxon>Clostridia</taxon>
        <taxon>Koleobacterales</taxon>
        <taxon>Koleobacteraceae</taxon>
        <taxon>Koleobacter</taxon>
    </lineage>
</organism>
<dbReference type="InterPro" id="IPR001986">
    <property type="entry name" value="Enolpyruvate_Tfrase_dom"/>
</dbReference>
<dbReference type="PROSITE" id="PS00885">
    <property type="entry name" value="EPSP_SYNTHASE_2"/>
    <property type="match status" value="1"/>
</dbReference>
<dbReference type="InterPro" id="IPR006264">
    <property type="entry name" value="EPSP_synthase"/>
</dbReference>
<evidence type="ECO:0000256" key="7">
    <source>
        <dbReference type="ARBA" id="ARBA00023141"/>
    </source>
</evidence>
<feature type="binding site" evidence="9">
    <location>
        <position position="21"/>
    </location>
    <ligand>
        <name>phosphoenolpyruvate</name>
        <dbReference type="ChEBI" id="CHEBI:58702"/>
    </ligand>
</feature>
<feature type="active site" description="Proton acceptor" evidence="9">
    <location>
        <position position="315"/>
    </location>
</feature>
<dbReference type="NCBIfam" id="TIGR01356">
    <property type="entry name" value="aroA"/>
    <property type="match status" value="1"/>
</dbReference>
<feature type="binding site" evidence="9">
    <location>
        <position position="346"/>
    </location>
    <ligand>
        <name>phosphoenolpyruvate</name>
        <dbReference type="ChEBI" id="CHEBI:58702"/>
    </ligand>
</feature>
<sequence length="431" mass="46456">MIIHNCEQKIIKGELQVPGDKSISHRAVMLGSIANGTTVVKGFLMGDDCLNTIACFKEMGIDIEVGDDNRVIIHGKGLKGLKAPAGPLYVGNSGTTIRLLSGILAGQPFKVTITGDQSIKRRPMGRVIEPLRLMGARISGEGGDNFAPLTIKGGKLKGITYKSPIASAQVKSAILLASLYADGQTVIEEPYKSRDHTETMINYFGGMVKVEGNKIISKPVDRIEGREIWVPGDISSAAFFIVAALILDGSELIIRNVGINPTRTGIIEVLQEMGGRIEVINKRMICNEPVADIRVCSSPLKGTVIGGEMVPRMIDEIPVLAVAALFASGRTYINDAHELKVKESNRLTAICSELRKMGGGIREKEDGLTIYGDNKLKLKGAVVDSYRDHRIAMSLAVAALKACGKTEIIGFDCVDISFPGFYDVMMKVLDV</sequence>
<feature type="binding site" evidence="9">
    <location>
        <position position="21"/>
    </location>
    <ligand>
        <name>3-phosphoshikimate</name>
        <dbReference type="ChEBI" id="CHEBI:145989"/>
    </ligand>
</feature>
<gene>
    <name evidence="11" type="primary">aroA1</name>
    <name evidence="9" type="synonym">aroA</name>
    <name evidence="11" type="ORF">H0A61_01821</name>
</gene>
<dbReference type="PROSITE" id="PS00104">
    <property type="entry name" value="EPSP_SYNTHASE_1"/>
    <property type="match status" value="1"/>
</dbReference>
<proteinExistence type="inferred from homology"/>
<name>A0A8A0RPG4_9FIRM</name>
<dbReference type="KEGG" id="kme:H0A61_01821"/>
<keyword evidence="12" id="KW-1185">Reference proteome</keyword>
<reference evidence="11" key="1">
    <citation type="submission" date="2020-07" db="EMBL/GenBank/DDBJ databases">
        <title>Koleobacter methoxysyntrophicus gen. nov., sp. nov., a novel anaerobic bacterium isolated from deep subsurface oil field and proposal of Koleobacterales ord. nov. in the phylum Firmicutes.</title>
        <authorList>
            <person name="Sakamoto S."/>
            <person name="Tamaki H."/>
        </authorList>
    </citation>
    <scope>NUCLEOTIDE SEQUENCE</scope>
    <source>
        <strain evidence="11">NRmbB1</strain>
    </source>
</reference>
<feature type="binding site" evidence="9">
    <location>
        <position position="26"/>
    </location>
    <ligand>
        <name>3-phosphoshikimate</name>
        <dbReference type="ChEBI" id="CHEBI:145989"/>
    </ligand>
</feature>
<feature type="binding site" evidence="9">
    <location>
        <position position="315"/>
    </location>
    <ligand>
        <name>3-phosphoshikimate</name>
        <dbReference type="ChEBI" id="CHEBI:145989"/>
    </ligand>
</feature>
<dbReference type="FunFam" id="3.65.10.10:FF:000006">
    <property type="entry name" value="3-phosphoshikimate 1-carboxyvinyltransferase"/>
    <property type="match status" value="1"/>
</dbReference>
<keyword evidence="6 9" id="KW-0808">Transferase</keyword>
<dbReference type="EMBL" id="CP059066">
    <property type="protein sequence ID" value="QSQ09458.1"/>
    <property type="molecule type" value="Genomic_DNA"/>
</dbReference>
<dbReference type="InterPro" id="IPR036968">
    <property type="entry name" value="Enolpyruvate_Tfrase_sf"/>
</dbReference>
<comment type="subunit">
    <text evidence="9">Monomer.</text>
</comment>
<dbReference type="RefSeq" id="WP_241754878.1">
    <property type="nucleotide sequence ID" value="NZ_CP059066.1"/>
</dbReference>
<comment type="similarity">
    <text evidence="3 9">Belongs to the EPSP synthase family.</text>
</comment>
<feature type="binding site" evidence="9">
    <location>
        <position position="169"/>
    </location>
    <ligand>
        <name>3-phosphoshikimate</name>
        <dbReference type="ChEBI" id="CHEBI:145989"/>
    </ligand>
</feature>
<dbReference type="PIRSF" id="PIRSF000505">
    <property type="entry name" value="EPSPS"/>
    <property type="match status" value="1"/>
</dbReference>
<dbReference type="GO" id="GO:0009423">
    <property type="term" value="P:chorismate biosynthetic process"/>
    <property type="evidence" value="ECO:0007669"/>
    <property type="project" value="UniProtKB-UniRule"/>
</dbReference>
<feature type="binding site" evidence="9">
    <location>
        <position position="167"/>
    </location>
    <ligand>
        <name>3-phosphoshikimate</name>
        <dbReference type="ChEBI" id="CHEBI:145989"/>
    </ligand>
</feature>
<comment type="subcellular location">
    <subcellularLocation>
        <location evidence="9">Cytoplasm</location>
    </subcellularLocation>
</comment>
<dbReference type="PANTHER" id="PTHR21090">
    <property type="entry name" value="AROM/DEHYDROQUINATE SYNTHASE"/>
    <property type="match status" value="1"/>
</dbReference>
<feature type="binding site" evidence="9">
    <location>
        <position position="22"/>
    </location>
    <ligand>
        <name>3-phosphoshikimate</name>
        <dbReference type="ChEBI" id="CHEBI:145989"/>
    </ligand>
</feature>
<evidence type="ECO:0000256" key="5">
    <source>
        <dbReference type="ARBA" id="ARBA00022605"/>
    </source>
</evidence>
<feature type="binding site" evidence="9">
    <location>
        <position position="169"/>
    </location>
    <ligand>
        <name>phosphoenolpyruvate</name>
        <dbReference type="ChEBI" id="CHEBI:58702"/>
    </ligand>
</feature>
<dbReference type="GO" id="GO:0005737">
    <property type="term" value="C:cytoplasm"/>
    <property type="evidence" value="ECO:0007669"/>
    <property type="project" value="UniProtKB-SubCell"/>
</dbReference>
<dbReference type="AlphaFoldDB" id="A0A8A0RPG4"/>
<dbReference type="Gene3D" id="3.65.10.10">
    <property type="entry name" value="Enolpyruvate transferase domain"/>
    <property type="match status" value="2"/>
</dbReference>
<dbReference type="UniPathway" id="UPA00053">
    <property type="reaction ID" value="UER00089"/>
</dbReference>
<feature type="binding site" evidence="9">
    <location>
        <position position="94"/>
    </location>
    <ligand>
        <name>phosphoenolpyruvate</name>
        <dbReference type="ChEBI" id="CHEBI:58702"/>
    </ligand>
</feature>
<keyword evidence="4 9" id="KW-0963">Cytoplasm</keyword>
<keyword evidence="7 9" id="KW-0057">Aromatic amino acid biosynthesis</keyword>
<dbReference type="EC" id="2.5.1.19" evidence="9"/>
<dbReference type="Proteomes" id="UP000662904">
    <property type="component" value="Chromosome"/>
</dbReference>
<dbReference type="InterPro" id="IPR023193">
    <property type="entry name" value="EPSP_synthase_CS"/>
</dbReference>
<keyword evidence="5 9" id="KW-0028">Amino-acid biosynthesis</keyword>
<dbReference type="GO" id="GO:0003866">
    <property type="term" value="F:3-phosphoshikimate 1-carboxyvinyltransferase activity"/>
    <property type="evidence" value="ECO:0007669"/>
    <property type="project" value="UniProtKB-UniRule"/>
</dbReference>
<feature type="binding site" evidence="9">
    <location>
        <position position="122"/>
    </location>
    <ligand>
        <name>phosphoenolpyruvate</name>
        <dbReference type="ChEBI" id="CHEBI:58702"/>
    </ligand>
</feature>
<evidence type="ECO:0000313" key="11">
    <source>
        <dbReference type="EMBL" id="QSQ09458.1"/>
    </source>
</evidence>
<evidence type="ECO:0000313" key="12">
    <source>
        <dbReference type="Proteomes" id="UP000662904"/>
    </source>
</evidence>
<evidence type="ECO:0000256" key="6">
    <source>
        <dbReference type="ARBA" id="ARBA00022679"/>
    </source>
</evidence>
<protein>
    <recommendedName>
        <fullName evidence="9">3-phosphoshikimate 1-carboxyvinyltransferase</fullName>
        <ecNumber evidence="9">2.5.1.19</ecNumber>
    </recommendedName>
    <alternativeName>
        <fullName evidence="9">5-enolpyruvylshikimate-3-phosphate synthase</fullName>
        <shortName evidence="9">EPSP synthase</shortName>
        <shortName evidence="9">EPSPS</shortName>
    </alternativeName>
</protein>
<evidence type="ECO:0000256" key="2">
    <source>
        <dbReference type="ARBA" id="ARBA00004811"/>
    </source>
</evidence>
<comment type="function">
    <text evidence="1 9">Catalyzes the transfer of the enolpyruvyl moiety of phosphoenolpyruvate (PEP) to the 5-hydroxyl of shikimate-3-phosphate (S3P) to produce enolpyruvyl shikimate-3-phosphate and inorganic phosphate.</text>
</comment>
<evidence type="ECO:0000256" key="9">
    <source>
        <dbReference type="HAMAP-Rule" id="MF_00210"/>
    </source>
</evidence>
<feature type="domain" description="Enolpyruvate transferase" evidence="10">
    <location>
        <begin position="9"/>
        <end position="425"/>
    </location>
</feature>
<dbReference type="GO" id="GO:0009073">
    <property type="term" value="P:aromatic amino acid family biosynthetic process"/>
    <property type="evidence" value="ECO:0007669"/>
    <property type="project" value="UniProtKB-KW"/>
</dbReference>
<dbReference type="HAMAP" id="MF_00210">
    <property type="entry name" value="EPSP_synth"/>
    <property type="match status" value="1"/>
</dbReference>
<comment type="pathway">
    <text evidence="2 9">Metabolic intermediate biosynthesis; chorismate biosynthesis; chorismate from D-erythrose 4-phosphate and phosphoenolpyruvate: step 6/7.</text>
</comment>
<evidence type="ECO:0000259" key="10">
    <source>
        <dbReference type="Pfam" id="PF00275"/>
    </source>
</evidence>
<dbReference type="SUPFAM" id="SSF55205">
    <property type="entry name" value="EPT/RTPC-like"/>
    <property type="match status" value="1"/>
</dbReference>
<evidence type="ECO:0000256" key="8">
    <source>
        <dbReference type="ARBA" id="ARBA00044633"/>
    </source>
</evidence>
<dbReference type="GO" id="GO:0008652">
    <property type="term" value="P:amino acid biosynthetic process"/>
    <property type="evidence" value="ECO:0007669"/>
    <property type="project" value="UniProtKB-KW"/>
</dbReference>
<evidence type="ECO:0000256" key="4">
    <source>
        <dbReference type="ARBA" id="ARBA00022490"/>
    </source>
</evidence>
<dbReference type="CDD" id="cd01556">
    <property type="entry name" value="EPSP_synthase"/>
    <property type="match status" value="1"/>
</dbReference>
<dbReference type="Pfam" id="PF00275">
    <property type="entry name" value="EPSP_synthase"/>
    <property type="match status" value="1"/>
</dbReference>
<evidence type="ECO:0000256" key="1">
    <source>
        <dbReference type="ARBA" id="ARBA00002174"/>
    </source>
</evidence>
<feature type="binding site" evidence="9">
    <location>
        <position position="390"/>
    </location>
    <ligand>
        <name>phosphoenolpyruvate</name>
        <dbReference type="ChEBI" id="CHEBI:58702"/>
    </ligand>
</feature>
<evidence type="ECO:0000256" key="3">
    <source>
        <dbReference type="ARBA" id="ARBA00009948"/>
    </source>
</evidence>
<accession>A0A8A0RPG4</accession>
<dbReference type="InterPro" id="IPR013792">
    <property type="entry name" value="RNA3'P_cycl/enolpyr_Trfase_a/b"/>
</dbReference>
<dbReference type="PANTHER" id="PTHR21090:SF5">
    <property type="entry name" value="PENTAFUNCTIONAL AROM POLYPEPTIDE"/>
    <property type="match status" value="1"/>
</dbReference>
<feature type="binding site" evidence="9">
    <location>
        <position position="342"/>
    </location>
    <ligand>
        <name>3-phosphoshikimate</name>
        <dbReference type="ChEBI" id="CHEBI:145989"/>
    </ligand>
</feature>
<dbReference type="FunFam" id="3.65.10.10:FF:000005">
    <property type="entry name" value="3-phosphoshikimate 1-carboxyvinyltransferase"/>
    <property type="match status" value="1"/>
</dbReference>
<comment type="caution">
    <text evidence="9">Lacks conserved residue(s) required for the propagation of feature annotation.</text>
</comment>
<comment type="catalytic activity">
    <reaction evidence="8">
        <text>3-phosphoshikimate + phosphoenolpyruvate = 5-O-(1-carboxyvinyl)-3-phosphoshikimate + phosphate</text>
        <dbReference type="Rhea" id="RHEA:21256"/>
        <dbReference type="ChEBI" id="CHEBI:43474"/>
        <dbReference type="ChEBI" id="CHEBI:57701"/>
        <dbReference type="ChEBI" id="CHEBI:58702"/>
        <dbReference type="ChEBI" id="CHEBI:145989"/>
        <dbReference type="EC" id="2.5.1.19"/>
    </reaction>
    <physiologicalReaction direction="left-to-right" evidence="8">
        <dbReference type="Rhea" id="RHEA:21257"/>
    </physiologicalReaction>
</comment>